<dbReference type="PANTHER" id="PTHR31493:SF1">
    <property type="entry name" value="PROTEIN C19ORF12"/>
    <property type="match status" value="1"/>
</dbReference>
<dbReference type="AlphaFoldDB" id="A0A4U5U7T3"/>
<dbReference type="PANTHER" id="PTHR31493">
    <property type="entry name" value="NAZO FAMILY MEMBER"/>
    <property type="match status" value="1"/>
</dbReference>
<dbReference type="Pfam" id="PF20721">
    <property type="entry name" value="C19orf12"/>
    <property type="match status" value="1"/>
</dbReference>
<dbReference type="STRING" id="240159.A0A4U5U7T3"/>
<dbReference type="EMBL" id="CM014081">
    <property type="protein sequence ID" value="TKS70386.1"/>
    <property type="molecule type" value="Genomic_DNA"/>
</dbReference>
<comment type="similarity">
    <text evidence="1">Belongs to the C19orf12 family.</text>
</comment>
<evidence type="ECO:0000313" key="3">
    <source>
        <dbReference type="EMBL" id="TKS70386.1"/>
    </source>
</evidence>
<dbReference type="Proteomes" id="UP000298787">
    <property type="component" value="Chromosome 4"/>
</dbReference>
<reference evidence="3 4" key="1">
    <citation type="submission" date="2019-01" db="EMBL/GenBank/DDBJ databases">
        <title>Genome Assembly of Collichthys lucidus.</title>
        <authorList>
            <person name="Cai M."/>
            <person name="Xiao S."/>
        </authorList>
    </citation>
    <scope>NUCLEOTIDE SEQUENCE [LARGE SCALE GENOMIC DNA]</scope>
    <source>
        <strain evidence="3">JT15FE1705JMU</strain>
        <tissue evidence="3">Muscle</tissue>
    </source>
</reference>
<evidence type="ECO:0000313" key="2">
    <source>
        <dbReference type="EMBL" id="TKS70379.1"/>
    </source>
</evidence>
<evidence type="ECO:0000256" key="1">
    <source>
        <dbReference type="ARBA" id="ARBA00029457"/>
    </source>
</evidence>
<protein>
    <submittedName>
        <fullName evidence="3">Protein C19orf12-like protein</fullName>
    </submittedName>
</protein>
<name>A0A4U5U7T3_COLLU</name>
<accession>A0A4U5U7T3</accession>
<dbReference type="EMBL" id="CM014081">
    <property type="protein sequence ID" value="TKS70379.1"/>
    <property type="molecule type" value="Genomic_DNA"/>
</dbReference>
<organism evidence="3 4">
    <name type="scientific">Collichthys lucidus</name>
    <name type="common">Big head croaker</name>
    <name type="synonym">Sciaena lucida</name>
    <dbReference type="NCBI Taxonomy" id="240159"/>
    <lineage>
        <taxon>Eukaryota</taxon>
        <taxon>Metazoa</taxon>
        <taxon>Chordata</taxon>
        <taxon>Craniata</taxon>
        <taxon>Vertebrata</taxon>
        <taxon>Euteleostomi</taxon>
        <taxon>Actinopterygii</taxon>
        <taxon>Neopterygii</taxon>
        <taxon>Teleostei</taxon>
        <taxon>Neoteleostei</taxon>
        <taxon>Acanthomorphata</taxon>
        <taxon>Eupercaria</taxon>
        <taxon>Sciaenidae</taxon>
        <taxon>Collichthys</taxon>
    </lineage>
</organism>
<dbReference type="InterPro" id="IPR033369">
    <property type="entry name" value="C19orf12"/>
</dbReference>
<keyword evidence="4" id="KW-1185">Reference proteome</keyword>
<sequence length="141" mass="15058">MAPRIDDVMRLCCEISAHDQIKVAVKNSTKGAMVAGGSAFVGGLLCGPPGIAVGGAVGGLLGSWMTSGQFRPLPQILMELPPNQQKKLYDDIMAVLGNLNWMDAAQLVALVMGNATLQQQVTATLLNYITKELRAEVRYQD</sequence>
<gene>
    <name evidence="2" type="ORF">D9C73_004448</name>
    <name evidence="3" type="ORF">D9C73_004455</name>
</gene>
<evidence type="ECO:0000313" key="4">
    <source>
        <dbReference type="Proteomes" id="UP000298787"/>
    </source>
</evidence>
<proteinExistence type="inferred from homology"/>